<accession>A0AAV5WQH0</accession>
<keyword evidence="7" id="KW-0560">Oxidoreductase</keyword>
<evidence type="ECO:0000259" key="9">
    <source>
        <dbReference type="Pfam" id="PF01593"/>
    </source>
</evidence>
<dbReference type="Proteomes" id="UP001432322">
    <property type="component" value="Unassembled WGS sequence"/>
</dbReference>
<protein>
    <recommendedName>
        <fullName evidence="9">Amine oxidase domain-containing protein</fullName>
    </recommendedName>
</protein>
<evidence type="ECO:0000256" key="8">
    <source>
        <dbReference type="SAM" id="SignalP"/>
    </source>
</evidence>
<keyword evidence="4" id="KW-0963">Cytoplasm</keyword>
<proteinExistence type="inferred from homology"/>
<evidence type="ECO:0000256" key="6">
    <source>
        <dbReference type="ARBA" id="ARBA00022827"/>
    </source>
</evidence>
<keyword evidence="11" id="KW-1185">Reference proteome</keyword>
<evidence type="ECO:0000256" key="4">
    <source>
        <dbReference type="ARBA" id="ARBA00022490"/>
    </source>
</evidence>
<keyword evidence="8" id="KW-0732">Signal</keyword>
<comment type="subcellular location">
    <subcellularLocation>
        <location evidence="2">Cytoplasm</location>
    </subcellularLocation>
</comment>
<organism evidence="10 11">
    <name type="scientific">Pristionchus fissidentatus</name>
    <dbReference type="NCBI Taxonomy" id="1538716"/>
    <lineage>
        <taxon>Eukaryota</taxon>
        <taxon>Metazoa</taxon>
        <taxon>Ecdysozoa</taxon>
        <taxon>Nematoda</taxon>
        <taxon>Chromadorea</taxon>
        <taxon>Rhabditida</taxon>
        <taxon>Rhabditina</taxon>
        <taxon>Diplogasteromorpha</taxon>
        <taxon>Diplogasteroidea</taxon>
        <taxon>Neodiplogasteridae</taxon>
        <taxon>Pristionchus</taxon>
    </lineage>
</organism>
<gene>
    <name evidence="10" type="ORF">PFISCL1PPCAC_24599</name>
</gene>
<feature type="chain" id="PRO_5043428319" description="Amine oxidase domain-containing protein" evidence="8">
    <location>
        <begin position="23"/>
        <end position="474"/>
    </location>
</feature>
<dbReference type="InterPro" id="IPR036188">
    <property type="entry name" value="FAD/NAD-bd_sf"/>
</dbReference>
<sequence>MHSRGAMLLPLVGAFLVSFATAKDLPVCVIGAGIAGLKTGVDLEAAKIPYVIVEGNNRIGGRVHPVKYEDGYLQYGATYINGDNNPIYSIAKANNLVDFEATKEADDYQSVFTQDGVIEGCDVHEFAAFTDSLSEKYKQFSIGGRAAEPFTEAFDKNYKQFLKKKRRASRKSRFDKLALMYSTDMETEWAALMSKYVLANYEKWDDGSKDKIEYTLNKMGFKKILDVISSTIPQNRYKFNSTVTGIDYSSGNAVQLSTSSGKIDCSSAIVTVSLGFLKKHAKTLFKPLLSKTKTTAINALGFGDMQKVFLVYDKPWLTDSAYRTIGPSTSTIFGRGLGFDITAWSKKTIQFWFSGPAVPAVGKLTDEQLMKEITAHLKSTLRNFTVPTPKRVIRHMWYQDPLVLGSYSYLTPASVALGDANAMLAEPISGTDGKPLVQFAGEATHSTVYQTTIGAFLTGEREVKRLISARNNKS</sequence>
<dbReference type="SUPFAM" id="SSF54373">
    <property type="entry name" value="FAD-linked reductases, C-terminal domain"/>
    <property type="match status" value="1"/>
</dbReference>
<dbReference type="GO" id="GO:0005737">
    <property type="term" value="C:cytoplasm"/>
    <property type="evidence" value="ECO:0007669"/>
    <property type="project" value="UniProtKB-SubCell"/>
</dbReference>
<comment type="similarity">
    <text evidence="3">Belongs to the flavin monoamine oxidase family.</text>
</comment>
<dbReference type="PANTHER" id="PTHR10742:SF405">
    <property type="entry name" value="PEROXISOMAL N(1)-ACETYL-SPERMINE_SPERMIDINE OXIDASE"/>
    <property type="match status" value="1"/>
</dbReference>
<evidence type="ECO:0000256" key="1">
    <source>
        <dbReference type="ARBA" id="ARBA00001974"/>
    </source>
</evidence>
<feature type="signal peptide" evidence="8">
    <location>
        <begin position="1"/>
        <end position="22"/>
    </location>
</feature>
<dbReference type="InterPro" id="IPR050281">
    <property type="entry name" value="Flavin_monoamine_oxidase"/>
</dbReference>
<evidence type="ECO:0000256" key="3">
    <source>
        <dbReference type="ARBA" id="ARBA00005995"/>
    </source>
</evidence>
<feature type="domain" description="Amine oxidase" evidence="9">
    <location>
        <begin position="34"/>
        <end position="467"/>
    </location>
</feature>
<dbReference type="Gene3D" id="3.50.50.60">
    <property type="entry name" value="FAD/NAD(P)-binding domain"/>
    <property type="match status" value="1"/>
</dbReference>
<evidence type="ECO:0000256" key="2">
    <source>
        <dbReference type="ARBA" id="ARBA00004496"/>
    </source>
</evidence>
<evidence type="ECO:0000256" key="7">
    <source>
        <dbReference type="ARBA" id="ARBA00023002"/>
    </source>
</evidence>
<dbReference type="GO" id="GO:0046592">
    <property type="term" value="F:polyamine oxidase activity"/>
    <property type="evidence" value="ECO:0007669"/>
    <property type="project" value="TreeGrafter"/>
</dbReference>
<dbReference type="Gene3D" id="3.90.660.10">
    <property type="match status" value="1"/>
</dbReference>
<dbReference type="SUPFAM" id="SSF51905">
    <property type="entry name" value="FAD/NAD(P)-binding domain"/>
    <property type="match status" value="1"/>
</dbReference>
<dbReference type="InterPro" id="IPR002937">
    <property type="entry name" value="Amino_oxidase"/>
</dbReference>
<comment type="cofactor">
    <cofactor evidence="1">
        <name>FAD</name>
        <dbReference type="ChEBI" id="CHEBI:57692"/>
    </cofactor>
</comment>
<comment type="caution">
    <text evidence="10">The sequence shown here is derived from an EMBL/GenBank/DDBJ whole genome shotgun (WGS) entry which is preliminary data.</text>
</comment>
<evidence type="ECO:0000313" key="11">
    <source>
        <dbReference type="Proteomes" id="UP001432322"/>
    </source>
</evidence>
<evidence type="ECO:0000313" key="10">
    <source>
        <dbReference type="EMBL" id="GMT33302.1"/>
    </source>
</evidence>
<evidence type="ECO:0000256" key="5">
    <source>
        <dbReference type="ARBA" id="ARBA00022630"/>
    </source>
</evidence>
<dbReference type="Pfam" id="PF01593">
    <property type="entry name" value="Amino_oxidase"/>
    <property type="match status" value="1"/>
</dbReference>
<dbReference type="EMBL" id="BTSY01000006">
    <property type="protein sequence ID" value="GMT33302.1"/>
    <property type="molecule type" value="Genomic_DNA"/>
</dbReference>
<keyword evidence="6" id="KW-0274">FAD</keyword>
<name>A0AAV5WQH0_9BILA</name>
<dbReference type="AlphaFoldDB" id="A0AAV5WQH0"/>
<dbReference type="PANTHER" id="PTHR10742">
    <property type="entry name" value="FLAVIN MONOAMINE OXIDASE"/>
    <property type="match status" value="1"/>
</dbReference>
<keyword evidence="5" id="KW-0285">Flavoprotein</keyword>
<reference evidence="10" key="1">
    <citation type="submission" date="2023-10" db="EMBL/GenBank/DDBJ databases">
        <title>Genome assembly of Pristionchus species.</title>
        <authorList>
            <person name="Yoshida K."/>
            <person name="Sommer R.J."/>
        </authorList>
    </citation>
    <scope>NUCLEOTIDE SEQUENCE</scope>
    <source>
        <strain evidence="10">RS5133</strain>
    </source>
</reference>